<dbReference type="STRING" id="717646.M2MSV1"/>
<dbReference type="eggNOG" id="KOG1471">
    <property type="taxonomic scope" value="Eukaryota"/>
</dbReference>
<dbReference type="AlphaFoldDB" id="M2MSV1"/>
<keyword evidence="4" id="KW-1185">Reference proteome</keyword>
<dbReference type="GO" id="GO:0006892">
    <property type="term" value="P:post-Golgi vesicle-mediated transport"/>
    <property type="evidence" value="ECO:0007669"/>
    <property type="project" value="EnsemblFungi"/>
</dbReference>
<dbReference type="PANTHER" id="PTHR45657">
    <property type="entry name" value="CRAL-TRIO DOMAIN-CONTAINING PROTEIN YKL091C-RELATED"/>
    <property type="match status" value="1"/>
</dbReference>
<evidence type="ECO:0000313" key="3">
    <source>
        <dbReference type="EMBL" id="EMC99951.1"/>
    </source>
</evidence>
<feature type="domain" description="CRAL-TRIO" evidence="2">
    <location>
        <begin position="105"/>
        <end position="278"/>
    </location>
</feature>
<feature type="region of interest" description="Disordered" evidence="1">
    <location>
        <begin position="1"/>
        <end position="36"/>
    </location>
</feature>
<evidence type="ECO:0000259" key="2">
    <source>
        <dbReference type="PROSITE" id="PS50191"/>
    </source>
</evidence>
<dbReference type="Proteomes" id="UP000011761">
    <property type="component" value="Unassembled WGS sequence"/>
</dbReference>
<dbReference type="EMBL" id="KB445551">
    <property type="protein sequence ID" value="EMC99951.1"/>
    <property type="molecule type" value="Genomic_DNA"/>
</dbReference>
<dbReference type="SUPFAM" id="SSF52087">
    <property type="entry name" value="CRAL/TRIO domain"/>
    <property type="match status" value="1"/>
</dbReference>
<dbReference type="GO" id="GO:0032120">
    <property type="term" value="P:ascospore-type prospore membrane formation"/>
    <property type="evidence" value="ECO:0007669"/>
    <property type="project" value="EnsemblFungi"/>
</dbReference>
<dbReference type="GO" id="GO:0032153">
    <property type="term" value="C:cell division site"/>
    <property type="evidence" value="ECO:0007669"/>
    <property type="project" value="EnsemblFungi"/>
</dbReference>
<gene>
    <name evidence="3" type="ORF">BAUCODRAFT_30373</name>
</gene>
<dbReference type="KEGG" id="bcom:BAUCODRAFT_30373"/>
<evidence type="ECO:0000313" key="4">
    <source>
        <dbReference type="Proteomes" id="UP000011761"/>
    </source>
</evidence>
<dbReference type="Gene3D" id="3.40.525.10">
    <property type="entry name" value="CRAL-TRIO lipid binding domain"/>
    <property type="match status" value="1"/>
</dbReference>
<dbReference type="InterPro" id="IPR036273">
    <property type="entry name" value="CRAL/TRIO_N_dom_sf"/>
</dbReference>
<feature type="compositionally biased region" description="Polar residues" evidence="1">
    <location>
        <begin position="306"/>
        <end position="326"/>
    </location>
</feature>
<dbReference type="GO" id="GO:0051286">
    <property type="term" value="C:cell tip"/>
    <property type="evidence" value="ECO:0007669"/>
    <property type="project" value="EnsemblFungi"/>
</dbReference>
<dbReference type="GeneID" id="19111210"/>
<name>M2MSV1_BAUPA</name>
<dbReference type="InterPro" id="IPR001251">
    <property type="entry name" value="CRAL-TRIO_dom"/>
</dbReference>
<dbReference type="SUPFAM" id="SSF46938">
    <property type="entry name" value="CRAL/TRIO N-terminal domain"/>
    <property type="match status" value="1"/>
</dbReference>
<dbReference type="Pfam" id="PF00650">
    <property type="entry name" value="CRAL_TRIO"/>
    <property type="match status" value="1"/>
</dbReference>
<accession>M2MSV1</accession>
<dbReference type="Gene3D" id="1.10.8.20">
    <property type="entry name" value="N-terminal domain of phosphatidylinositol transfer protein sec14p"/>
    <property type="match status" value="1"/>
</dbReference>
<dbReference type="PANTHER" id="PTHR45657:SF1">
    <property type="entry name" value="CRAL-TRIO DOMAIN-CONTAINING PROTEIN YKL091C-RELATED"/>
    <property type="match status" value="1"/>
</dbReference>
<dbReference type="GO" id="GO:0031322">
    <property type="term" value="P:ascospore-type prospore-specific spindle pole body remodeling"/>
    <property type="evidence" value="ECO:0007669"/>
    <property type="project" value="EnsemblFungi"/>
</dbReference>
<dbReference type="GO" id="GO:0120010">
    <property type="term" value="P:intermembrane phospholipid transfer"/>
    <property type="evidence" value="ECO:0007669"/>
    <property type="project" value="EnsemblFungi"/>
</dbReference>
<sequence length="339" mass="38345">MAQNPHMELDPKYDNYDFPTTSPDPRPGHPGHTTKEQDAAVHQLRMMLEQEGYKERLDTLTMLRFLRARKFDVQLAKKMFIECEQWRKQFGGGVDNLVRTFDYHEKAQVFAYYPQYYHKTDKDGRPLYIEQLGKADLDALRKITTDERMLENLVVEYEKVADPRLPACSRKAGQLLETCCTVLDLKGVGLSKANQVYPYLQKASGVSQNYYPERLGKLYIINAPWGFSGIFSVVKRFLDPVTVAKIHVLGSNYKSELLSQVPEENLPAEFGGKCHCKGGCQLSDEGPWKDLKYARPAAWEKDKDSIPTTESHIGQGMASAQHSAGQAQMHLGGQKAGAH</sequence>
<protein>
    <recommendedName>
        <fullName evidence="2">CRAL-TRIO domain-containing protein</fullName>
    </recommendedName>
</protein>
<dbReference type="HOGENOM" id="CLU_014001_0_1_1"/>
<evidence type="ECO:0000256" key="1">
    <source>
        <dbReference type="SAM" id="MobiDB-lite"/>
    </source>
</evidence>
<organism evidence="3 4">
    <name type="scientific">Baudoinia panamericana (strain UAMH 10762)</name>
    <name type="common">Angels' share fungus</name>
    <name type="synonym">Baudoinia compniacensis (strain UAMH 10762)</name>
    <dbReference type="NCBI Taxonomy" id="717646"/>
    <lineage>
        <taxon>Eukaryota</taxon>
        <taxon>Fungi</taxon>
        <taxon>Dikarya</taxon>
        <taxon>Ascomycota</taxon>
        <taxon>Pezizomycotina</taxon>
        <taxon>Dothideomycetes</taxon>
        <taxon>Dothideomycetidae</taxon>
        <taxon>Mycosphaerellales</taxon>
        <taxon>Teratosphaeriaceae</taxon>
        <taxon>Baudoinia</taxon>
    </lineage>
</organism>
<dbReference type="OrthoDB" id="1434354at2759"/>
<dbReference type="Pfam" id="PF03765">
    <property type="entry name" value="CRAL_TRIO_N"/>
    <property type="match status" value="1"/>
</dbReference>
<dbReference type="OMA" id="FQYYPQY"/>
<dbReference type="GO" id="GO:0005628">
    <property type="term" value="C:prospore membrane"/>
    <property type="evidence" value="ECO:0007669"/>
    <property type="project" value="EnsemblFungi"/>
</dbReference>
<dbReference type="SMART" id="SM01100">
    <property type="entry name" value="CRAL_TRIO_N"/>
    <property type="match status" value="1"/>
</dbReference>
<dbReference type="GO" id="GO:0005634">
    <property type="term" value="C:nucleus"/>
    <property type="evidence" value="ECO:0007669"/>
    <property type="project" value="EnsemblFungi"/>
</dbReference>
<dbReference type="InterPro" id="IPR036865">
    <property type="entry name" value="CRAL-TRIO_dom_sf"/>
</dbReference>
<proteinExistence type="predicted"/>
<dbReference type="PROSITE" id="PS50191">
    <property type="entry name" value="CRAL_TRIO"/>
    <property type="match status" value="1"/>
</dbReference>
<dbReference type="CDD" id="cd00170">
    <property type="entry name" value="SEC14"/>
    <property type="match status" value="1"/>
</dbReference>
<reference evidence="3 4" key="1">
    <citation type="journal article" date="2012" name="PLoS Pathog.">
        <title>Diverse lifestyles and strategies of plant pathogenesis encoded in the genomes of eighteen Dothideomycetes fungi.</title>
        <authorList>
            <person name="Ohm R.A."/>
            <person name="Feau N."/>
            <person name="Henrissat B."/>
            <person name="Schoch C.L."/>
            <person name="Horwitz B.A."/>
            <person name="Barry K.W."/>
            <person name="Condon B.J."/>
            <person name="Copeland A.C."/>
            <person name="Dhillon B."/>
            <person name="Glaser F."/>
            <person name="Hesse C.N."/>
            <person name="Kosti I."/>
            <person name="LaButti K."/>
            <person name="Lindquist E.A."/>
            <person name="Lucas S."/>
            <person name="Salamov A.A."/>
            <person name="Bradshaw R.E."/>
            <person name="Ciuffetti L."/>
            <person name="Hamelin R.C."/>
            <person name="Kema G.H.J."/>
            <person name="Lawrence C."/>
            <person name="Scott J.A."/>
            <person name="Spatafora J.W."/>
            <person name="Turgeon B.G."/>
            <person name="de Wit P.J.G.M."/>
            <person name="Zhong S."/>
            <person name="Goodwin S.B."/>
            <person name="Grigoriev I.V."/>
        </authorList>
    </citation>
    <scope>NUCLEOTIDE SEQUENCE [LARGE SCALE GENOMIC DNA]</scope>
    <source>
        <strain evidence="3 4">UAMH 10762</strain>
    </source>
</reference>
<dbReference type="GO" id="GO:0008526">
    <property type="term" value="F:phosphatidylinositol transfer activity"/>
    <property type="evidence" value="ECO:0007669"/>
    <property type="project" value="EnsemblFungi"/>
</dbReference>
<dbReference type="SMART" id="SM00516">
    <property type="entry name" value="SEC14"/>
    <property type="match status" value="1"/>
</dbReference>
<dbReference type="RefSeq" id="XP_007673018.1">
    <property type="nucleotide sequence ID" value="XM_007674828.1"/>
</dbReference>
<dbReference type="InterPro" id="IPR051026">
    <property type="entry name" value="PI/PC_transfer"/>
</dbReference>
<dbReference type="InterPro" id="IPR011074">
    <property type="entry name" value="CRAL/TRIO_N_dom"/>
</dbReference>
<dbReference type="GO" id="GO:0120019">
    <property type="term" value="F:phosphatidylcholine transfer activity"/>
    <property type="evidence" value="ECO:0007669"/>
    <property type="project" value="EnsemblFungi"/>
</dbReference>
<feature type="region of interest" description="Disordered" evidence="1">
    <location>
        <begin position="299"/>
        <end position="339"/>
    </location>
</feature>